<organism evidence="1 2">
    <name type="scientific">Sulfitobacter alexandrii</name>
    <dbReference type="NCBI Taxonomy" id="1917485"/>
    <lineage>
        <taxon>Bacteria</taxon>
        <taxon>Pseudomonadati</taxon>
        <taxon>Pseudomonadota</taxon>
        <taxon>Alphaproteobacteria</taxon>
        <taxon>Rhodobacterales</taxon>
        <taxon>Roseobacteraceae</taxon>
        <taxon>Sulfitobacter</taxon>
    </lineage>
</organism>
<dbReference type="InterPro" id="IPR029058">
    <property type="entry name" value="AB_hydrolase_fold"/>
</dbReference>
<dbReference type="KEGG" id="suam:BOO69_02220"/>
<name>A0A1J0WDG6_9RHOB</name>
<reference evidence="1 2" key="1">
    <citation type="submission" date="2016-11" db="EMBL/GenBank/DDBJ databases">
        <title>Complete genome sequence of Sulfitobacter sp. AM1-D1, a toxic bacteria associated with marine dinoflagellate Alexandrium minutum in East China Sea.</title>
        <authorList>
            <person name="Yang Q."/>
            <person name="Zhang X."/>
            <person name="Tian X."/>
        </authorList>
    </citation>
    <scope>NUCLEOTIDE SEQUENCE [LARGE SCALE GENOMIC DNA]</scope>
    <source>
        <strain evidence="1 2">AM1-D1</strain>
    </source>
</reference>
<dbReference type="PANTHER" id="PTHR36513:SF1">
    <property type="entry name" value="TRANSMEMBRANE PROTEIN"/>
    <property type="match status" value="1"/>
</dbReference>
<dbReference type="OrthoDB" id="9797755at2"/>
<proteinExistence type="predicted"/>
<keyword evidence="2" id="KW-1185">Reference proteome</keyword>
<evidence type="ECO:0000313" key="1">
    <source>
        <dbReference type="EMBL" id="APE42361.1"/>
    </source>
</evidence>
<dbReference type="Gene3D" id="3.40.50.1820">
    <property type="entry name" value="alpha/beta hydrolase"/>
    <property type="match status" value="1"/>
</dbReference>
<protein>
    <recommendedName>
        <fullName evidence="3">Alpha/beta hydrolase</fullName>
    </recommendedName>
</protein>
<dbReference type="Pfam" id="PF05990">
    <property type="entry name" value="DUF900"/>
    <property type="match status" value="1"/>
</dbReference>
<sequence>MRLFATRRTYNAQTHRFTNNAAALTRYVMMNETAGPVGRGGIISREDWHREVLRAADSREILFYVHGFNTSQTTMLDRQAALERGVRRHGFRGAVVGFDWPSDGNVLAYDSDRTDAKKVAPYLVTEVIGLFLNETPRFKMHVLAHSMGAYLALRGFSGVGDAPGARKWGVDQVVFAAADIDTEWMRQGAWGSLVMARRASRLTNYYNNNDAVLQLSGDFINGGRRRAGRKGLPDLVATDQVDVDATRRYAAFPQKGAQISHRFYFDDDTFFRDVALTVAGTAAQAMPTRQITDGDAVLMS</sequence>
<dbReference type="Proteomes" id="UP000181897">
    <property type="component" value="Chromosome"/>
</dbReference>
<dbReference type="SUPFAM" id="SSF53474">
    <property type="entry name" value="alpha/beta-Hydrolases"/>
    <property type="match status" value="1"/>
</dbReference>
<dbReference type="RefSeq" id="WP_071969908.1">
    <property type="nucleotide sequence ID" value="NZ_CP018076.1"/>
</dbReference>
<dbReference type="AlphaFoldDB" id="A0A1J0WDG6"/>
<gene>
    <name evidence="1" type="ORF">BOO69_02220</name>
</gene>
<accession>A0A1J0WDG6</accession>
<evidence type="ECO:0008006" key="3">
    <source>
        <dbReference type="Google" id="ProtNLM"/>
    </source>
</evidence>
<dbReference type="PANTHER" id="PTHR36513">
    <property type="entry name" value="ABC TRANSMEMBRANE TYPE-1 DOMAIN-CONTAINING PROTEIN"/>
    <property type="match status" value="1"/>
</dbReference>
<dbReference type="InterPro" id="IPR010297">
    <property type="entry name" value="DUF900_hydrolase"/>
</dbReference>
<dbReference type="EMBL" id="CP018076">
    <property type="protein sequence ID" value="APE42361.1"/>
    <property type="molecule type" value="Genomic_DNA"/>
</dbReference>
<evidence type="ECO:0000313" key="2">
    <source>
        <dbReference type="Proteomes" id="UP000181897"/>
    </source>
</evidence>